<dbReference type="Pfam" id="PF00440">
    <property type="entry name" value="TetR_N"/>
    <property type="match status" value="1"/>
</dbReference>
<evidence type="ECO:0000256" key="5">
    <source>
        <dbReference type="PROSITE-ProRule" id="PRU00335"/>
    </source>
</evidence>
<sequence length="203" mass="21612">MPKVTEEHAANRRRQIVDAARACFVRNGFHQTSMQDIIAEAGLSVGAVYSYFKSKDELIGAIVQDVGEHINANLGSAVGADPAPDLDVALSAALNVMESQLEGLFRLAVQMWGEAIRDPAVGVHVTGVYETVRGHYSALAQRLIADGRLAPGTDPLAVASVLLSMTQGYGLQRVLMTGLTQESYLNGVRAIIATVGNQPNLRG</sequence>
<dbReference type="InterPro" id="IPR001647">
    <property type="entry name" value="HTH_TetR"/>
</dbReference>
<dbReference type="FunFam" id="1.10.10.60:FF:000141">
    <property type="entry name" value="TetR family transcriptional regulator"/>
    <property type="match status" value="1"/>
</dbReference>
<dbReference type="InterPro" id="IPR036271">
    <property type="entry name" value="Tet_transcr_reg_TetR-rel_C_sf"/>
</dbReference>
<dbReference type="GO" id="GO:0003700">
    <property type="term" value="F:DNA-binding transcription factor activity"/>
    <property type="evidence" value="ECO:0007669"/>
    <property type="project" value="TreeGrafter"/>
</dbReference>
<keyword evidence="8" id="KW-1185">Reference proteome</keyword>
<feature type="domain" description="HTH tetR-type" evidence="6">
    <location>
        <begin position="10"/>
        <end position="70"/>
    </location>
</feature>
<dbReference type="PROSITE" id="PS01081">
    <property type="entry name" value="HTH_TETR_1"/>
    <property type="match status" value="1"/>
</dbReference>
<dbReference type="GO" id="GO:0045892">
    <property type="term" value="P:negative regulation of DNA-templated transcription"/>
    <property type="evidence" value="ECO:0007669"/>
    <property type="project" value="UniProtKB-ARBA"/>
</dbReference>
<dbReference type="GO" id="GO:0000976">
    <property type="term" value="F:transcription cis-regulatory region binding"/>
    <property type="evidence" value="ECO:0007669"/>
    <property type="project" value="TreeGrafter"/>
</dbReference>
<dbReference type="Pfam" id="PF13977">
    <property type="entry name" value="TetR_C_6"/>
    <property type="match status" value="1"/>
</dbReference>
<evidence type="ECO:0000259" key="6">
    <source>
        <dbReference type="PROSITE" id="PS50977"/>
    </source>
</evidence>
<evidence type="ECO:0000256" key="2">
    <source>
        <dbReference type="ARBA" id="ARBA00023015"/>
    </source>
</evidence>
<accession>A0A841BUZ7</accession>
<keyword evidence="2" id="KW-0805">Transcription regulation</keyword>
<dbReference type="PRINTS" id="PR00455">
    <property type="entry name" value="HTHTETR"/>
</dbReference>
<dbReference type="InterPro" id="IPR009057">
    <property type="entry name" value="Homeodomain-like_sf"/>
</dbReference>
<reference evidence="7 8" key="1">
    <citation type="submission" date="2020-08" db="EMBL/GenBank/DDBJ databases">
        <title>Sequencing the genomes of 1000 actinobacteria strains.</title>
        <authorList>
            <person name="Klenk H.-P."/>
        </authorList>
    </citation>
    <scope>NUCLEOTIDE SEQUENCE [LARGE SCALE GENOMIC DNA]</scope>
    <source>
        <strain evidence="7 8">DSM 45362</strain>
    </source>
</reference>
<dbReference type="RefSeq" id="WP_184838055.1">
    <property type="nucleotide sequence ID" value="NZ_JACHMN010000002.1"/>
</dbReference>
<dbReference type="AlphaFoldDB" id="A0A841BUZ7"/>
<proteinExistence type="predicted"/>
<organism evidence="7 8">
    <name type="scientific">Allocatelliglobosispora scoriae</name>
    <dbReference type="NCBI Taxonomy" id="643052"/>
    <lineage>
        <taxon>Bacteria</taxon>
        <taxon>Bacillati</taxon>
        <taxon>Actinomycetota</taxon>
        <taxon>Actinomycetes</taxon>
        <taxon>Micromonosporales</taxon>
        <taxon>Micromonosporaceae</taxon>
        <taxon>Allocatelliglobosispora</taxon>
    </lineage>
</organism>
<feature type="DNA-binding region" description="H-T-H motif" evidence="5">
    <location>
        <begin position="33"/>
        <end position="52"/>
    </location>
</feature>
<dbReference type="Gene3D" id="1.10.357.10">
    <property type="entry name" value="Tetracycline Repressor, domain 2"/>
    <property type="match status" value="1"/>
</dbReference>
<dbReference type="EMBL" id="JACHMN010000002">
    <property type="protein sequence ID" value="MBB5870572.1"/>
    <property type="molecule type" value="Genomic_DNA"/>
</dbReference>
<dbReference type="InterPro" id="IPR023772">
    <property type="entry name" value="DNA-bd_HTH_TetR-type_CS"/>
</dbReference>
<evidence type="ECO:0000313" key="7">
    <source>
        <dbReference type="EMBL" id="MBB5870572.1"/>
    </source>
</evidence>
<dbReference type="PANTHER" id="PTHR30055">
    <property type="entry name" value="HTH-TYPE TRANSCRIPTIONAL REGULATOR RUTR"/>
    <property type="match status" value="1"/>
</dbReference>
<evidence type="ECO:0000313" key="8">
    <source>
        <dbReference type="Proteomes" id="UP000587527"/>
    </source>
</evidence>
<evidence type="ECO:0000256" key="3">
    <source>
        <dbReference type="ARBA" id="ARBA00023125"/>
    </source>
</evidence>
<keyword evidence="3 5" id="KW-0238">DNA-binding</keyword>
<dbReference type="SUPFAM" id="SSF48498">
    <property type="entry name" value="Tetracyclin repressor-like, C-terminal domain"/>
    <property type="match status" value="1"/>
</dbReference>
<dbReference type="Proteomes" id="UP000587527">
    <property type="component" value="Unassembled WGS sequence"/>
</dbReference>
<name>A0A841BUZ7_9ACTN</name>
<gene>
    <name evidence="7" type="ORF">F4553_003951</name>
</gene>
<dbReference type="SUPFAM" id="SSF46689">
    <property type="entry name" value="Homeodomain-like"/>
    <property type="match status" value="1"/>
</dbReference>
<dbReference type="PANTHER" id="PTHR30055:SF229">
    <property type="entry name" value="HTH-TYPE TRANSCRIPTIONAL REPRESSOR RV1474C"/>
    <property type="match status" value="1"/>
</dbReference>
<comment type="caution">
    <text evidence="7">The sequence shown here is derived from an EMBL/GenBank/DDBJ whole genome shotgun (WGS) entry which is preliminary data.</text>
</comment>
<evidence type="ECO:0000256" key="1">
    <source>
        <dbReference type="ARBA" id="ARBA00022491"/>
    </source>
</evidence>
<dbReference type="PROSITE" id="PS50977">
    <property type="entry name" value="HTH_TETR_2"/>
    <property type="match status" value="1"/>
</dbReference>
<dbReference type="InterPro" id="IPR050109">
    <property type="entry name" value="HTH-type_TetR-like_transc_reg"/>
</dbReference>
<protein>
    <submittedName>
        <fullName evidence="7">AcrR family transcriptional regulator</fullName>
    </submittedName>
</protein>
<keyword evidence="1" id="KW-0678">Repressor</keyword>
<dbReference type="InterPro" id="IPR039538">
    <property type="entry name" value="BetI_C"/>
</dbReference>
<keyword evidence="4" id="KW-0804">Transcription</keyword>
<evidence type="ECO:0000256" key="4">
    <source>
        <dbReference type="ARBA" id="ARBA00023163"/>
    </source>
</evidence>